<evidence type="ECO:0000313" key="10">
    <source>
        <dbReference type="Proteomes" id="UP000014760"/>
    </source>
</evidence>
<evidence type="ECO:0000256" key="3">
    <source>
        <dbReference type="ARBA" id="ARBA00038790"/>
    </source>
</evidence>
<dbReference type="Pfam" id="PF00120">
    <property type="entry name" value="Gln-synt_C"/>
    <property type="match status" value="1"/>
</dbReference>
<dbReference type="HOGENOM" id="CLU_017290_0_2_1"/>
<keyword evidence="10" id="KW-1185">Reference proteome</keyword>
<dbReference type="GO" id="GO:0004356">
    <property type="term" value="F:glutamine synthetase activity"/>
    <property type="evidence" value="ECO:0007669"/>
    <property type="project" value="InterPro"/>
</dbReference>
<dbReference type="OrthoDB" id="77835at2759"/>
<dbReference type="GO" id="GO:0016020">
    <property type="term" value="C:membrane"/>
    <property type="evidence" value="ECO:0007669"/>
    <property type="project" value="TreeGrafter"/>
</dbReference>
<dbReference type="SUPFAM" id="SSF55931">
    <property type="entry name" value="Glutamine synthetase/guanido kinase"/>
    <property type="match status" value="1"/>
</dbReference>
<accession>X1ZB31</accession>
<dbReference type="InterPro" id="IPR014746">
    <property type="entry name" value="Gln_synth/guanido_kin_cat_dom"/>
</dbReference>
<evidence type="ECO:0000259" key="8">
    <source>
        <dbReference type="PROSITE" id="PS51987"/>
    </source>
</evidence>
<proteinExistence type="inferred from homology"/>
<dbReference type="PANTHER" id="PTHR43407">
    <property type="entry name" value="GLUTAMINE SYNTHETASE"/>
    <property type="match status" value="1"/>
</dbReference>
<reference evidence="10" key="1">
    <citation type="submission" date="2012-12" db="EMBL/GenBank/DDBJ databases">
        <authorList>
            <person name="Hellsten U."/>
            <person name="Grimwood J."/>
            <person name="Chapman J.A."/>
            <person name="Shapiro H."/>
            <person name="Aerts A."/>
            <person name="Otillar R.P."/>
            <person name="Terry A.Y."/>
            <person name="Boore J.L."/>
            <person name="Simakov O."/>
            <person name="Marletaz F."/>
            <person name="Cho S.-J."/>
            <person name="Edsinger-Gonzales E."/>
            <person name="Havlak P."/>
            <person name="Kuo D.-H."/>
            <person name="Larsson T."/>
            <person name="Lv J."/>
            <person name="Arendt D."/>
            <person name="Savage R."/>
            <person name="Osoegawa K."/>
            <person name="de Jong P."/>
            <person name="Lindberg D.R."/>
            <person name="Seaver E.C."/>
            <person name="Weisblat D.A."/>
            <person name="Putnam N.H."/>
            <person name="Grigoriev I.V."/>
            <person name="Rokhsar D.S."/>
        </authorList>
    </citation>
    <scope>NUCLEOTIDE SEQUENCE</scope>
    <source>
        <strain evidence="10">I ESC-2004</strain>
    </source>
</reference>
<evidence type="ECO:0000256" key="2">
    <source>
        <dbReference type="ARBA" id="ARBA00037583"/>
    </source>
</evidence>
<evidence type="ECO:0000313" key="9">
    <source>
        <dbReference type="EnsemblMetazoa" id="CapteP167530"/>
    </source>
</evidence>
<evidence type="ECO:0000256" key="4">
    <source>
        <dbReference type="ARBA" id="ARBA00039404"/>
    </source>
</evidence>
<dbReference type="SMART" id="SM01230">
    <property type="entry name" value="Gln-synt_C"/>
    <property type="match status" value="1"/>
</dbReference>
<dbReference type="InterPro" id="IPR008146">
    <property type="entry name" value="Gln_synth_cat_dom"/>
</dbReference>
<comment type="subunit">
    <text evidence="3">Dodecamer. Interacts with BFSP2 and VIM.</text>
</comment>
<organism evidence="9 10">
    <name type="scientific">Capitella teleta</name>
    <name type="common">Polychaete worm</name>
    <dbReference type="NCBI Taxonomy" id="283909"/>
    <lineage>
        <taxon>Eukaryota</taxon>
        <taxon>Metazoa</taxon>
        <taxon>Spiralia</taxon>
        <taxon>Lophotrochozoa</taxon>
        <taxon>Annelida</taxon>
        <taxon>Polychaeta</taxon>
        <taxon>Sedentaria</taxon>
        <taxon>Scolecida</taxon>
        <taxon>Capitellidae</taxon>
        <taxon>Capitella</taxon>
    </lineage>
</organism>
<evidence type="ECO:0000256" key="6">
    <source>
        <dbReference type="PROSITE-ProRule" id="PRU01331"/>
    </source>
</evidence>
<name>X1ZB31_CAPTE</name>
<sequence>MILNTRFLARRQLQRLEDRGYKMLSAVEMEQFFLNRTTLEPLFHEADYNSTLILHKHENLLFDMQDKLTESGIEVTSVKVELSPGQFEFTLEPKFGIECADMAFRCREALIEVGLQHDVQVTFMPKIGAKIFPAGAHYNHSLWTLGHECAFYDAEDPDKMSDVARYWIGGIQKHACAMTAVVCPTVNCYHRLHRPWTLSHNGWIIASRVHTFRMKVGEPGSTYLENRLPSSASNPYLVMAATIAAGVDGIQNKIEPVTGEGLEELPHSLDEALTLLEADEVLVEALGKDFVQMFCGIKRELEIEKLKDVCITEDREEDFEMERKMYLMTP</sequence>
<evidence type="ECO:0000256" key="7">
    <source>
        <dbReference type="RuleBase" id="RU000384"/>
    </source>
</evidence>
<protein>
    <recommendedName>
        <fullName evidence="4">Lengsin</fullName>
    </recommendedName>
    <alternativeName>
        <fullName evidence="5">Glutamate-ammonia ligase domain-containing protein 1</fullName>
    </alternativeName>
</protein>
<evidence type="ECO:0000256" key="1">
    <source>
        <dbReference type="ARBA" id="ARBA00009897"/>
    </source>
</evidence>
<feature type="domain" description="GS catalytic" evidence="8">
    <location>
        <begin position="5"/>
        <end position="330"/>
    </location>
</feature>
<evidence type="ECO:0000256" key="5">
    <source>
        <dbReference type="ARBA" id="ARBA00042675"/>
    </source>
</evidence>
<dbReference type="GO" id="GO:0005737">
    <property type="term" value="C:cytoplasm"/>
    <property type="evidence" value="ECO:0007669"/>
    <property type="project" value="TreeGrafter"/>
</dbReference>
<dbReference type="Gene3D" id="3.30.590.10">
    <property type="entry name" value="Glutamine synthetase/guanido kinase, catalytic domain"/>
    <property type="match status" value="1"/>
</dbReference>
<comment type="similarity">
    <text evidence="1 6 7">Belongs to the glutamine synthetase family.</text>
</comment>
<dbReference type="PROSITE" id="PS51987">
    <property type="entry name" value="GS_CATALYTIC"/>
    <property type="match status" value="1"/>
</dbReference>
<reference evidence="10" key="2">
    <citation type="journal article" date="2013" name="Nature">
        <title>Insights into bilaterian evolution from three spiralian genomes.</title>
        <authorList>
            <person name="Simakov O."/>
            <person name="Marletaz F."/>
            <person name="Cho S.J."/>
            <person name="Edsinger-Gonzales E."/>
            <person name="Havlak P."/>
            <person name="Hellsten U."/>
            <person name="Kuo D.H."/>
            <person name="Larsson T."/>
            <person name="Lv J."/>
            <person name="Arendt D."/>
            <person name="Savage R."/>
            <person name="Osoegawa K."/>
            <person name="de Jong P."/>
            <person name="Grimwood J."/>
            <person name="Chapman J.A."/>
            <person name="Shapiro H."/>
            <person name="Aerts A."/>
            <person name="Otillar R.P."/>
            <person name="Terry A.Y."/>
            <person name="Boore J.L."/>
            <person name="Grigoriev I.V."/>
            <person name="Lindberg D.R."/>
            <person name="Seaver E.C."/>
            <person name="Weisblat D.A."/>
            <person name="Putnam N.H."/>
            <person name="Rokhsar D.S."/>
        </authorList>
    </citation>
    <scope>NUCLEOTIDE SEQUENCE</scope>
    <source>
        <strain evidence="10">I ESC-2004</strain>
    </source>
</reference>
<dbReference type="OMA" id="PQYPRDR"/>
<dbReference type="EnsemblMetazoa" id="CapteT167530">
    <property type="protein sequence ID" value="CapteP167530"/>
    <property type="gene ID" value="CapteG167530"/>
</dbReference>
<dbReference type="Proteomes" id="UP000014760">
    <property type="component" value="Unassembled WGS sequence"/>
</dbReference>
<dbReference type="EMBL" id="AMQN01000094">
    <property type="status" value="NOT_ANNOTATED_CDS"/>
    <property type="molecule type" value="Genomic_DNA"/>
</dbReference>
<reference evidence="9" key="3">
    <citation type="submission" date="2015-06" db="UniProtKB">
        <authorList>
            <consortium name="EnsemblMetazoa"/>
        </authorList>
    </citation>
    <scope>IDENTIFICATION</scope>
</reference>
<comment type="function">
    <text evidence="2">May act as a component of the cytoskeleton or as a chaperone for the reorganization of intermediate filament proteins during terminal differentiation in the lens. Does not seem to have enzymatic activity.</text>
</comment>
<dbReference type="PANTHER" id="PTHR43407:SF1">
    <property type="entry name" value="LENGSIN"/>
    <property type="match status" value="1"/>
</dbReference>
<dbReference type="AlphaFoldDB" id="X1ZB31"/>